<evidence type="ECO:0000313" key="3">
    <source>
        <dbReference type="EMBL" id="KAJ3452596.1"/>
    </source>
</evidence>
<dbReference type="PANTHER" id="PTHR16189">
    <property type="entry name" value="TRANSMEMBRANE PROTEIN 104-RELATED"/>
    <property type="match status" value="1"/>
</dbReference>
<evidence type="ECO:0000313" key="4">
    <source>
        <dbReference type="Proteomes" id="UP001146793"/>
    </source>
</evidence>
<feature type="transmembrane region" description="Helical" evidence="2">
    <location>
        <begin position="439"/>
        <end position="460"/>
    </location>
</feature>
<feature type="transmembrane region" description="Helical" evidence="2">
    <location>
        <begin position="320"/>
        <end position="339"/>
    </location>
</feature>
<sequence length="468" mass="52762">MMYLIQCSARTEAFENSLHKIDPKKKITKIAKEDLCSLLKDPNPYLSQSTNSTHESQIEEDSTSEEKYEGLLMENDPLIEKKKNTIMINVEKNHDMCNLYLGKIGRNAYFINLVVFLLLTVMSYSAVFGSSLSTLFPIKSITKGDSCIIDEKFTSNCQHNYLVYVCIYACIVVPFSCLDLPEQKIIQILLCIFRFLSIGAIIVTTLVGIYRPNSQQDNNDPPHIAPGSKLFKLNGLYLIFTASIFVQVIHHSVTIISEGIPDKSKLRFSFTSSLTTTLLLYTLVGTVCSLYFGKNTKTVITLNWLDYTANYKNAPVWASIIKYIIILFPMLDLISIFPLKIVTLGTGMQSFFYPQTIGKTDLKSKLIKIAFRLVSSLPPIIGSMFVKKLPLIIFFIGITGCFIGFIFPSLLQYKSGKLSKQIYNTDKTPYSDFSSSDKFSISFCIFGVFCLICSMCSSIYSTVIEYEN</sequence>
<feature type="compositionally biased region" description="Polar residues" evidence="1">
    <location>
        <begin position="46"/>
        <end position="55"/>
    </location>
</feature>
<dbReference type="PANTHER" id="PTHR16189:SF2">
    <property type="entry name" value="AMINO ACID TRANSPORTER TRANSMEMBRANE DOMAIN-CONTAINING PROTEIN"/>
    <property type="match status" value="1"/>
</dbReference>
<feature type="transmembrane region" description="Helical" evidence="2">
    <location>
        <begin position="161"/>
        <end position="181"/>
    </location>
</feature>
<feature type="transmembrane region" description="Helical" evidence="2">
    <location>
        <begin position="392"/>
        <end position="411"/>
    </location>
</feature>
<keyword evidence="2" id="KW-0472">Membrane</keyword>
<evidence type="ECO:0008006" key="5">
    <source>
        <dbReference type="Google" id="ProtNLM"/>
    </source>
</evidence>
<gene>
    <name evidence="3" type="ORF">M0812_04369</name>
</gene>
<protein>
    <recommendedName>
        <fullName evidence="5">Amino acid transporter transmembrane domain-containing protein</fullName>
    </recommendedName>
</protein>
<feature type="transmembrane region" description="Helical" evidence="2">
    <location>
        <begin position="236"/>
        <end position="256"/>
    </location>
</feature>
<feature type="transmembrane region" description="Helical" evidence="2">
    <location>
        <begin position="268"/>
        <end position="292"/>
    </location>
</feature>
<name>A0AAV8AE76_9EUKA</name>
<organism evidence="3 4">
    <name type="scientific">Anaeramoeba flamelloides</name>
    <dbReference type="NCBI Taxonomy" id="1746091"/>
    <lineage>
        <taxon>Eukaryota</taxon>
        <taxon>Metamonada</taxon>
        <taxon>Anaeramoebidae</taxon>
        <taxon>Anaeramoeba</taxon>
    </lineage>
</organism>
<dbReference type="Proteomes" id="UP001146793">
    <property type="component" value="Unassembled WGS sequence"/>
</dbReference>
<comment type="caution">
    <text evidence="3">The sequence shown here is derived from an EMBL/GenBank/DDBJ whole genome shotgun (WGS) entry which is preliminary data.</text>
</comment>
<accession>A0AAV8AE76</accession>
<dbReference type="AlphaFoldDB" id="A0AAV8AE76"/>
<proteinExistence type="predicted"/>
<feature type="transmembrane region" description="Helical" evidence="2">
    <location>
        <begin position="109"/>
        <end position="127"/>
    </location>
</feature>
<dbReference type="EMBL" id="JANTQA010000008">
    <property type="protein sequence ID" value="KAJ3452596.1"/>
    <property type="molecule type" value="Genomic_DNA"/>
</dbReference>
<feature type="region of interest" description="Disordered" evidence="1">
    <location>
        <begin position="46"/>
        <end position="65"/>
    </location>
</feature>
<keyword evidence="2" id="KW-1133">Transmembrane helix</keyword>
<evidence type="ECO:0000256" key="2">
    <source>
        <dbReference type="SAM" id="Phobius"/>
    </source>
</evidence>
<feature type="transmembrane region" description="Helical" evidence="2">
    <location>
        <begin position="188"/>
        <end position="210"/>
    </location>
</feature>
<reference evidence="3" key="1">
    <citation type="submission" date="2022-08" db="EMBL/GenBank/DDBJ databases">
        <title>Novel sulphate-reducing endosymbionts in the free-living metamonad Anaeramoeba.</title>
        <authorList>
            <person name="Jerlstrom-Hultqvist J."/>
            <person name="Cepicka I."/>
            <person name="Gallot-Lavallee L."/>
            <person name="Salas-Leiva D."/>
            <person name="Curtis B.A."/>
            <person name="Zahonova K."/>
            <person name="Pipaliya S."/>
            <person name="Dacks J."/>
            <person name="Roger A.J."/>
        </authorList>
    </citation>
    <scope>NUCLEOTIDE SEQUENCE</scope>
    <source>
        <strain evidence="3">Busselton2</strain>
    </source>
</reference>
<evidence type="ECO:0000256" key="1">
    <source>
        <dbReference type="SAM" id="MobiDB-lite"/>
    </source>
</evidence>
<keyword evidence="2" id="KW-0812">Transmembrane</keyword>